<proteinExistence type="predicted"/>
<dbReference type="InterPro" id="IPR047926">
    <property type="entry name" value="Ni_dep_LarA"/>
</dbReference>
<reference evidence="3" key="1">
    <citation type="journal article" date="2021" name="PeerJ">
        <title>Extensive microbial diversity within the chicken gut microbiome revealed by metagenomics and culture.</title>
        <authorList>
            <person name="Gilroy R."/>
            <person name="Ravi A."/>
            <person name="Getino M."/>
            <person name="Pursley I."/>
            <person name="Horton D.L."/>
            <person name="Alikhan N.F."/>
            <person name="Baker D."/>
            <person name="Gharbi K."/>
            <person name="Hall N."/>
            <person name="Watson M."/>
            <person name="Adriaenssens E.M."/>
            <person name="Foster-Nyarko E."/>
            <person name="Jarju S."/>
            <person name="Secka A."/>
            <person name="Antonio M."/>
            <person name="Oren A."/>
            <person name="Chaudhuri R.R."/>
            <person name="La Ragione R."/>
            <person name="Hildebrand F."/>
            <person name="Pallen M.J."/>
        </authorList>
    </citation>
    <scope>NUCLEOTIDE SEQUENCE</scope>
    <source>
        <strain evidence="3">CHK188-5543</strain>
    </source>
</reference>
<accession>A0A9D1WSE3</accession>
<dbReference type="Gene3D" id="3.40.50.11440">
    <property type="match status" value="1"/>
</dbReference>
<dbReference type="PANTHER" id="PTHR33171:SF17">
    <property type="entry name" value="LARA-LIKE N-TERMINAL DOMAIN-CONTAINING PROTEIN"/>
    <property type="match status" value="1"/>
</dbReference>
<feature type="domain" description="Lactate racemase C-terminal" evidence="2">
    <location>
        <begin position="271"/>
        <end position="421"/>
    </location>
</feature>
<dbReference type="Pfam" id="PF09861">
    <property type="entry name" value="Lar_N"/>
    <property type="match status" value="1"/>
</dbReference>
<dbReference type="InterPro" id="IPR018657">
    <property type="entry name" value="LarA-like_N"/>
</dbReference>
<protein>
    <submittedName>
        <fullName evidence="3">Nickel-dependent lactate racemase</fullName>
    </submittedName>
</protein>
<dbReference type="InterPro" id="IPR048520">
    <property type="entry name" value="LarA_C"/>
</dbReference>
<dbReference type="GO" id="GO:0050043">
    <property type="term" value="F:lactate racemase activity"/>
    <property type="evidence" value="ECO:0007669"/>
    <property type="project" value="InterPro"/>
</dbReference>
<dbReference type="Pfam" id="PF21113">
    <property type="entry name" value="LarA_C"/>
    <property type="match status" value="1"/>
</dbReference>
<evidence type="ECO:0000313" key="4">
    <source>
        <dbReference type="Proteomes" id="UP000886800"/>
    </source>
</evidence>
<sequence length="423" mass="45455">MDFQLPYYKGTLPMHVPDKNLAHVLESHPQATGDGRTQQQIVEDALDHPIGSPSLEELARGKKKILVITSDHTRNMPSGITMPILLRRLRAAQPDAQITILIGTGLHRPTTHEEQVDRFGAEIVANEQIVVHDAFKPEEMRYICQLPSGAELHVNRLAVESDLVIAEGFIEPHFFAGFSGGRKSILPGIASQETVNENHSAKAIASPNARSGVLAGNPIHEDMAYAAKAVNLAFILNVAIDGQKKIVAAFAGDCEKAHAEGCAFVSQMCGVKRVTSDIVVTTNGGYPLDQNLYQTPKGATSAAACAGEDGVVILGASLCDGLGGTHFAELMRLGSPQKILETVQAIPPKQTIPEQWCAQIYSQLLLKHPVIVVTQHMDHEELKKVGFLAANSFDEALEQAFALKGPDATVTVIPDGVSVIVND</sequence>
<feature type="domain" description="LarA-like N-terminal" evidence="1">
    <location>
        <begin position="7"/>
        <end position="212"/>
    </location>
</feature>
<gene>
    <name evidence="3" type="primary">larA</name>
    <name evidence="3" type="ORF">H9736_07285</name>
</gene>
<dbReference type="Proteomes" id="UP000886800">
    <property type="component" value="Unassembled WGS sequence"/>
</dbReference>
<dbReference type="AlphaFoldDB" id="A0A9D1WSE3"/>
<dbReference type="EMBL" id="DXES01000161">
    <property type="protein sequence ID" value="HIX66037.1"/>
    <property type="molecule type" value="Genomic_DNA"/>
</dbReference>
<dbReference type="NCBIfam" id="NF033504">
    <property type="entry name" value="Ni_dep_LarA"/>
    <property type="match status" value="1"/>
</dbReference>
<organism evidence="3 4">
    <name type="scientific">Candidatus Anaerotruncus excrementipullorum</name>
    <dbReference type="NCBI Taxonomy" id="2838465"/>
    <lineage>
        <taxon>Bacteria</taxon>
        <taxon>Bacillati</taxon>
        <taxon>Bacillota</taxon>
        <taxon>Clostridia</taxon>
        <taxon>Eubacteriales</taxon>
        <taxon>Oscillospiraceae</taxon>
        <taxon>Anaerotruncus</taxon>
    </lineage>
</organism>
<evidence type="ECO:0000313" key="3">
    <source>
        <dbReference type="EMBL" id="HIX66037.1"/>
    </source>
</evidence>
<dbReference type="InterPro" id="IPR043166">
    <property type="entry name" value="LarA-like_C"/>
</dbReference>
<comment type="caution">
    <text evidence="3">The sequence shown here is derived from an EMBL/GenBank/DDBJ whole genome shotgun (WGS) entry which is preliminary data.</text>
</comment>
<evidence type="ECO:0000259" key="2">
    <source>
        <dbReference type="Pfam" id="PF21113"/>
    </source>
</evidence>
<evidence type="ECO:0000259" key="1">
    <source>
        <dbReference type="Pfam" id="PF09861"/>
    </source>
</evidence>
<dbReference type="InterPro" id="IPR048068">
    <property type="entry name" value="LarA-like"/>
</dbReference>
<reference evidence="3" key="2">
    <citation type="submission" date="2021-04" db="EMBL/GenBank/DDBJ databases">
        <authorList>
            <person name="Gilroy R."/>
        </authorList>
    </citation>
    <scope>NUCLEOTIDE SEQUENCE</scope>
    <source>
        <strain evidence="3">CHK188-5543</strain>
    </source>
</reference>
<dbReference type="PANTHER" id="PTHR33171">
    <property type="entry name" value="LAR_N DOMAIN-CONTAINING PROTEIN"/>
    <property type="match status" value="1"/>
</dbReference>
<dbReference type="Gene3D" id="3.90.226.30">
    <property type="match status" value="1"/>
</dbReference>
<name>A0A9D1WSE3_9FIRM</name>